<accession>A0AA97P8Y8</accession>
<sequence>MGRGEVHLVRGRDEETVAGLCFVPIHQTIFGLWVRRGGLALNPLRPPRRPELPPPRRTKSTCVGVGDIFLSARGLPSLATRSRPLHAWWVSILHSVIGCQGVAAIAAGWLVDGYPIWCKGKSETGGERAEVIGRAMLKRGARKLGSGQVRRYLASMYLWGRPRPACQKGQSATELLAETISPLPPTHTNLHRVRGPTGRQAARLLVSRPASFPIGVFATRLHLNAPTFGGLQKNNNKNRLALTLVIYVYHHLFKTFSEPLVRLRSRFEFFKADITFFHFTAALQNKMDTQTFRADAAIFSPGPRSECGQKPPEDLETNFVGDQLEFARLDSSTYAITIVGTRVLKYADGKPDNPSGPD</sequence>
<dbReference type="EMBL" id="JH793916">
    <property type="protein sequence ID" value="ELQ43827.1"/>
    <property type="molecule type" value="Genomic_DNA"/>
</dbReference>
<organism evidence="1">
    <name type="scientific">Pyricularia oryzae (strain Y34)</name>
    <name type="common">Rice blast fungus</name>
    <name type="synonym">Magnaporthe oryzae</name>
    <dbReference type="NCBI Taxonomy" id="1143189"/>
    <lineage>
        <taxon>Eukaryota</taxon>
        <taxon>Fungi</taxon>
        <taxon>Dikarya</taxon>
        <taxon>Ascomycota</taxon>
        <taxon>Pezizomycotina</taxon>
        <taxon>Sordariomycetes</taxon>
        <taxon>Sordariomycetidae</taxon>
        <taxon>Magnaporthales</taxon>
        <taxon>Pyriculariaceae</taxon>
        <taxon>Pyricularia</taxon>
    </lineage>
</organism>
<reference evidence="1" key="1">
    <citation type="journal article" date="2012" name="PLoS Genet.">
        <title>Comparative analysis of the genomes of two field isolates of the rice blast fungus Magnaporthe oryzae.</title>
        <authorList>
            <person name="Xue M."/>
            <person name="Yang J."/>
            <person name="Li Z."/>
            <person name="Hu S."/>
            <person name="Yao N."/>
            <person name="Dean R.A."/>
            <person name="Zhao W."/>
            <person name="Shen M."/>
            <person name="Zhang H."/>
            <person name="Li C."/>
            <person name="Liu L."/>
            <person name="Cao L."/>
            <person name="Xu X."/>
            <person name="Xing Y."/>
            <person name="Hsiang T."/>
            <person name="Zhang Z."/>
            <person name="Xu J.R."/>
            <person name="Peng Y.L."/>
        </authorList>
    </citation>
    <scope>NUCLEOTIDE SEQUENCE</scope>
    <source>
        <strain evidence="1">Y34</strain>
    </source>
</reference>
<gene>
    <name evidence="1" type="ORF">OOU_Y34scaffold00126g30</name>
</gene>
<proteinExistence type="predicted"/>
<dbReference type="Proteomes" id="UP000011086">
    <property type="component" value="Unassembled WGS sequence"/>
</dbReference>
<dbReference type="AlphaFoldDB" id="A0AA97P8Y8"/>
<name>A0AA97P8Y8_PYRO3</name>
<evidence type="ECO:0000313" key="1">
    <source>
        <dbReference type="EMBL" id="ELQ43827.1"/>
    </source>
</evidence>
<protein>
    <submittedName>
        <fullName evidence="1">Uncharacterized protein</fullName>
    </submittedName>
</protein>